<dbReference type="VEuPathDB" id="MicrosporidiaDB:NBO_549g0004"/>
<accession>R0M244</accession>
<sequence length="85" mass="9677">MEEELKLAKSSKNIKYAAIELSEKVKQQDLLIEAIDSEIDKNSRALLSSMGKFERVLSILNNDPRNKIIACLLITAFVLLYFLFS</sequence>
<evidence type="ECO:0000256" key="1">
    <source>
        <dbReference type="SAM" id="Phobius"/>
    </source>
</evidence>
<evidence type="ECO:0000313" key="4">
    <source>
        <dbReference type="Proteomes" id="UP000016927"/>
    </source>
</evidence>
<proteinExistence type="predicted"/>
<protein>
    <submittedName>
        <fullName evidence="3">Target SNARE coiled-coil region</fullName>
    </submittedName>
</protein>
<keyword evidence="4" id="KW-1185">Reference proteome</keyword>
<dbReference type="AlphaFoldDB" id="R0M244"/>
<organism evidence="3 4">
    <name type="scientific">Nosema bombycis (strain CQ1 / CVCC 102059)</name>
    <name type="common">Microsporidian parasite</name>
    <name type="synonym">Pebrine of silkworm</name>
    <dbReference type="NCBI Taxonomy" id="578461"/>
    <lineage>
        <taxon>Eukaryota</taxon>
        <taxon>Fungi</taxon>
        <taxon>Fungi incertae sedis</taxon>
        <taxon>Microsporidia</taxon>
        <taxon>Nosematidae</taxon>
        <taxon>Nosema</taxon>
    </lineage>
</organism>
<evidence type="ECO:0000313" key="3">
    <source>
        <dbReference type="EMBL" id="EOB12104.1"/>
    </source>
</evidence>
<dbReference type="PROSITE" id="PS50192">
    <property type="entry name" value="T_SNARE"/>
    <property type="match status" value="1"/>
</dbReference>
<keyword evidence="1" id="KW-0472">Membrane</keyword>
<dbReference type="Proteomes" id="UP000016927">
    <property type="component" value="Unassembled WGS sequence"/>
</dbReference>
<dbReference type="InterPro" id="IPR000727">
    <property type="entry name" value="T_SNARE_dom"/>
</dbReference>
<dbReference type="EMBL" id="KB909456">
    <property type="protein sequence ID" value="EOB12104.1"/>
    <property type="molecule type" value="Genomic_DNA"/>
</dbReference>
<reference evidence="3 4" key="1">
    <citation type="journal article" date="2013" name="BMC Genomics">
        <title>Comparative genomics of parasitic silkworm microsporidia reveal an association between genome expansion and host adaptation.</title>
        <authorList>
            <person name="Pan G."/>
            <person name="Xu J."/>
            <person name="Li T."/>
            <person name="Xia Q."/>
            <person name="Liu S.L."/>
            <person name="Zhang G."/>
            <person name="Li S."/>
            <person name="Li C."/>
            <person name="Liu H."/>
            <person name="Yang L."/>
            <person name="Liu T."/>
            <person name="Zhang X."/>
            <person name="Wu Z."/>
            <person name="Fan W."/>
            <person name="Dang X."/>
            <person name="Xiang H."/>
            <person name="Tao M."/>
            <person name="Li Y."/>
            <person name="Hu J."/>
            <person name="Li Z."/>
            <person name="Lin L."/>
            <person name="Luo J."/>
            <person name="Geng L."/>
            <person name="Wang L."/>
            <person name="Long M."/>
            <person name="Wan Y."/>
            <person name="He N."/>
            <person name="Zhang Z."/>
            <person name="Lu C."/>
            <person name="Keeling P.J."/>
            <person name="Wang J."/>
            <person name="Xiang Z."/>
            <person name="Zhou Z."/>
        </authorList>
    </citation>
    <scope>NUCLEOTIDE SEQUENCE [LARGE SCALE GENOMIC DNA]</scope>
    <source>
        <strain evidence="4">CQ1 / CVCC 102059</strain>
    </source>
</reference>
<keyword evidence="1" id="KW-1133">Transmembrane helix</keyword>
<feature type="transmembrane region" description="Helical" evidence="1">
    <location>
        <begin position="68"/>
        <end position="84"/>
    </location>
</feature>
<dbReference type="OrthoDB" id="2190142at2759"/>
<evidence type="ECO:0000259" key="2">
    <source>
        <dbReference type="PROSITE" id="PS50192"/>
    </source>
</evidence>
<keyword evidence="1" id="KW-0812">Transmembrane</keyword>
<name>R0M244_NOSB1</name>
<dbReference type="HOGENOM" id="CLU_190853_0_0_1"/>
<feature type="domain" description="T-SNARE coiled-coil homology" evidence="2">
    <location>
        <begin position="1"/>
        <end position="56"/>
    </location>
</feature>
<gene>
    <name evidence="3" type="ORF">NBO_549g0004</name>
</gene>